<keyword evidence="1" id="KW-0732">Signal</keyword>
<evidence type="ECO:0000313" key="3">
    <source>
        <dbReference type="EMBL" id="GGN77525.1"/>
    </source>
</evidence>
<name>A0ABQ2KCT6_9NOCA</name>
<gene>
    <name evidence="3" type="primary">lpqP</name>
    <name evidence="3" type="ORF">GCM10011610_24060</name>
</gene>
<accession>A0ABQ2KCT6</accession>
<dbReference type="Gene3D" id="3.40.50.1820">
    <property type="entry name" value="alpha/beta hydrolase"/>
    <property type="match status" value="1"/>
</dbReference>
<protein>
    <recommendedName>
        <fullName evidence="5">Polyhydroxybutyrate depolymerase</fullName>
    </recommendedName>
</protein>
<dbReference type="Pfam" id="PF10503">
    <property type="entry name" value="Esterase_PHB"/>
    <property type="match status" value="1"/>
</dbReference>
<dbReference type="InterPro" id="IPR010126">
    <property type="entry name" value="Esterase_phb"/>
</dbReference>
<dbReference type="PANTHER" id="PTHR43037:SF1">
    <property type="entry name" value="BLL1128 PROTEIN"/>
    <property type="match status" value="1"/>
</dbReference>
<keyword evidence="2" id="KW-0378">Hydrolase</keyword>
<keyword evidence="4" id="KW-1185">Reference proteome</keyword>
<dbReference type="InterPro" id="IPR029058">
    <property type="entry name" value="AB_hydrolase_fold"/>
</dbReference>
<dbReference type="SUPFAM" id="SSF53474">
    <property type="entry name" value="alpha/beta-Hydrolases"/>
    <property type="match status" value="1"/>
</dbReference>
<proteinExistence type="predicted"/>
<comment type="caution">
    <text evidence="3">The sequence shown here is derived from an EMBL/GenBank/DDBJ whole genome shotgun (WGS) entry which is preliminary data.</text>
</comment>
<dbReference type="Proteomes" id="UP000658127">
    <property type="component" value="Unassembled WGS sequence"/>
</dbReference>
<sequence length="295" mass="31322">MLAAAAVTVVFVVVVGVVAVRDDSGPAVSGTTEQVLEHDDRTRHYRVYRPAALPARPPLVVVLHGGLGTGEQAQRAYGWDALADAGGFVVAYPDGLDRAWNAGGCCGNPARTGVDDVGFLTRMIDELVRTVPIDRDRIYLTGMSNGAMMAYSMACRTSIAAAVGAVAGTLLDDCPHPSPTSVIHVHGTDDENVRYDGAPGSGVARIDGPSVPELNEFWRAADDCAPPLSTIDDRVTTLRASCRDGRAVDLVTVAGAGHRWPGAELSPLERLDPNSRPDAFDATRLIWDFFAGHHR</sequence>
<evidence type="ECO:0000256" key="2">
    <source>
        <dbReference type="ARBA" id="ARBA00022801"/>
    </source>
</evidence>
<evidence type="ECO:0000313" key="4">
    <source>
        <dbReference type="Proteomes" id="UP000658127"/>
    </source>
</evidence>
<evidence type="ECO:0008006" key="5">
    <source>
        <dbReference type="Google" id="ProtNLM"/>
    </source>
</evidence>
<evidence type="ECO:0000256" key="1">
    <source>
        <dbReference type="ARBA" id="ARBA00022729"/>
    </source>
</evidence>
<dbReference type="EMBL" id="BMNE01000002">
    <property type="protein sequence ID" value="GGN77525.1"/>
    <property type="molecule type" value="Genomic_DNA"/>
</dbReference>
<dbReference type="InterPro" id="IPR050955">
    <property type="entry name" value="Plant_Biomass_Hydrol_Est"/>
</dbReference>
<reference evidence="4" key="1">
    <citation type="journal article" date="2019" name="Int. J. Syst. Evol. Microbiol.">
        <title>The Global Catalogue of Microorganisms (GCM) 10K type strain sequencing project: providing services to taxonomists for standard genome sequencing and annotation.</title>
        <authorList>
            <consortium name="The Broad Institute Genomics Platform"/>
            <consortium name="The Broad Institute Genome Sequencing Center for Infectious Disease"/>
            <person name="Wu L."/>
            <person name="Ma J."/>
        </authorList>
    </citation>
    <scope>NUCLEOTIDE SEQUENCE [LARGE SCALE GENOMIC DNA]</scope>
    <source>
        <strain evidence="4">CGMCC 4.7329</strain>
    </source>
</reference>
<dbReference type="PANTHER" id="PTHR43037">
    <property type="entry name" value="UNNAMED PRODUCT-RELATED"/>
    <property type="match status" value="1"/>
</dbReference>
<organism evidence="3 4">
    <name type="scientific">Nocardia rhizosphaerihabitans</name>
    <dbReference type="NCBI Taxonomy" id="1691570"/>
    <lineage>
        <taxon>Bacteria</taxon>
        <taxon>Bacillati</taxon>
        <taxon>Actinomycetota</taxon>
        <taxon>Actinomycetes</taxon>
        <taxon>Mycobacteriales</taxon>
        <taxon>Nocardiaceae</taxon>
        <taxon>Nocardia</taxon>
    </lineage>
</organism>